<dbReference type="InterPro" id="IPR001173">
    <property type="entry name" value="Glyco_trans_2-like"/>
</dbReference>
<proteinExistence type="predicted"/>
<protein>
    <submittedName>
        <fullName evidence="2">Glycosyl transferase family 2</fullName>
    </submittedName>
</protein>
<dbReference type="KEGG" id="ssm:Spirs_0686"/>
<dbReference type="CDD" id="cd00761">
    <property type="entry name" value="Glyco_tranf_GTA_type"/>
    <property type="match status" value="1"/>
</dbReference>
<feature type="domain" description="Glycosyltransferase 2-like" evidence="1">
    <location>
        <begin position="8"/>
        <end position="151"/>
    </location>
</feature>
<evidence type="ECO:0000259" key="1">
    <source>
        <dbReference type="Pfam" id="PF00535"/>
    </source>
</evidence>
<dbReference type="eggNOG" id="COG1216">
    <property type="taxonomic scope" value="Bacteria"/>
</dbReference>
<evidence type="ECO:0000313" key="2">
    <source>
        <dbReference type="EMBL" id="ADK79826.1"/>
    </source>
</evidence>
<accession>E1RBU6</accession>
<dbReference type="PANTHER" id="PTHR22916">
    <property type="entry name" value="GLYCOSYLTRANSFERASE"/>
    <property type="match status" value="1"/>
</dbReference>
<dbReference type="CAZy" id="GT2">
    <property type="family name" value="Glycosyltransferase Family 2"/>
</dbReference>
<name>E1RBU6_SEDSS</name>
<dbReference type="Pfam" id="PF00535">
    <property type="entry name" value="Glycos_transf_2"/>
    <property type="match status" value="1"/>
</dbReference>
<dbReference type="SUPFAM" id="SSF53448">
    <property type="entry name" value="Nucleotide-diphospho-sugar transferases"/>
    <property type="match status" value="1"/>
</dbReference>
<dbReference type="STRING" id="573413.Spirs_0686"/>
<evidence type="ECO:0000313" key="3">
    <source>
        <dbReference type="Proteomes" id="UP000002318"/>
    </source>
</evidence>
<dbReference type="HOGENOM" id="CLU_025996_25_1_12"/>
<organism evidence="2 3">
    <name type="scientific">Sediminispirochaeta smaragdinae (strain DSM 11293 / JCM 15392 / SEBR 4228)</name>
    <name type="common">Spirochaeta smaragdinae</name>
    <dbReference type="NCBI Taxonomy" id="573413"/>
    <lineage>
        <taxon>Bacteria</taxon>
        <taxon>Pseudomonadati</taxon>
        <taxon>Spirochaetota</taxon>
        <taxon>Spirochaetia</taxon>
        <taxon>Spirochaetales</taxon>
        <taxon>Spirochaetaceae</taxon>
        <taxon>Sediminispirochaeta</taxon>
    </lineage>
</organism>
<gene>
    <name evidence="2" type="ordered locus">Spirs_0686</name>
</gene>
<dbReference type="Proteomes" id="UP000002318">
    <property type="component" value="Chromosome"/>
</dbReference>
<dbReference type="PANTHER" id="PTHR22916:SF3">
    <property type="entry name" value="UDP-GLCNAC:BETAGAL BETA-1,3-N-ACETYLGLUCOSAMINYLTRANSFERASE-LIKE PROTEIN 1"/>
    <property type="match status" value="1"/>
</dbReference>
<dbReference type="AlphaFoldDB" id="E1RBU6"/>
<keyword evidence="2" id="KW-0808">Transferase</keyword>
<sequence length="350" mass="40246">MRQVPTLSVIIPVHNSAHSLPRLFTSLQDQTLTSFEAIFIDDFSTDASWDMLCNVSMRDTRFRVHRLQKNLGAGCARNMGIELASGTFIHFLDSDDCYASSNALERMAGYIEKSHAEVAVFRYNMISSEHAPFRRSVNAYEQKVWNYLTQTAKVDNSSYHNIKDTQCLLALPAFPWNKIYTRDFLLAHTIRFSQTMLHNDIFFTWKSLLLAERISFCSEPVVNYYYSYANAAQASNQKDARRFELFAVFDELDTFVHTITTDHSFSPWLLRFKIDTFSFGLGKIGTKQLSSFSAAVKQALSGISKASWKELKHLPLTGPVDRCKHFLIRFLPLFYAHTLRLLKKIIAIMR</sequence>
<dbReference type="EMBL" id="CP002116">
    <property type="protein sequence ID" value="ADK79826.1"/>
    <property type="molecule type" value="Genomic_DNA"/>
</dbReference>
<keyword evidence="3" id="KW-1185">Reference proteome</keyword>
<reference evidence="2 3" key="1">
    <citation type="journal article" date="2010" name="Stand. Genomic Sci.">
        <title>Complete genome sequence of Spirochaeta smaragdinae type strain (SEBR 4228).</title>
        <authorList>
            <person name="Mavromatis K."/>
            <person name="Yasawong M."/>
            <person name="Chertkov O."/>
            <person name="Lapidus A."/>
            <person name="Lucas S."/>
            <person name="Nolan M."/>
            <person name="Del Rio T.G."/>
            <person name="Tice H."/>
            <person name="Cheng J.F."/>
            <person name="Pitluck S."/>
            <person name="Liolios K."/>
            <person name="Ivanova N."/>
            <person name="Tapia R."/>
            <person name="Han C."/>
            <person name="Bruce D."/>
            <person name="Goodwin L."/>
            <person name="Pati A."/>
            <person name="Chen A."/>
            <person name="Palaniappan K."/>
            <person name="Land M."/>
            <person name="Hauser L."/>
            <person name="Chang Y.J."/>
            <person name="Jeffries C.D."/>
            <person name="Detter J.C."/>
            <person name="Rohde M."/>
            <person name="Brambilla E."/>
            <person name="Spring S."/>
            <person name="Goker M."/>
            <person name="Sikorski J."/>
            <person name="Woyke T."/>
            <person name="Bristow J."/>
            <person name="Eisen J.A."/>
            <person name="Markowitz V."/>
            <person name="Hugenholtz P."/>
            <person name="Klenk H.P."/>
            <person name="Kyrpides N.C."/>
        </authorList>
    </citation>
    <scope>NUCLEOTIDE SEQUENCE [LARGE SCALE GENOMIC DNA]</scope>
    <source>
        <strain evidence="3">DSM 11293 / JCM 15392 / SEBR 4228</strain>
    </source>
</reference>
<dbReference type="InterPro" id="IPR029044">
    <property type="entry name" value="Nucleotide-diphossugar_trans"/>
</dbReference>
<dbReference type="RefSeq" id="WP_013253290.1">
    <property type="nucleotide sequence ID" value="NC_014364.1"/>
</dbReference>
<dbReference type="Gene3D" id="3.90.550.10">
    <property type="entry name" value="Spore Coat Polysaccharide Biosynthesis Protein SpsA, Chain A"/>
    <property type="match status" value="1"/>
</dbReference>
<dbReference type="GO" id="GO:0016758">
    <property type="term" value="F:hexosyltransferase activity"/>
    <property type="evidence" value="ECO:0007669"/>
    <property type="project" value="UniProtKB-ARBA"/>
</dbReference>
<dbReference type="OrthoDB" id="9811884at2"/>